<sequence>MTPEIAIQLALALPLTAAVLTGVFGRWPNVRESLTLLSSAVLFGTMAWLAPRVCDGGRPAVTLFDVMPGLAIALEVEPLGMLFALVASGLWIVTTCYSIGYMRAHNEQHQTRYYTCFAVAILAAMGAALAKNMFTLFVFYELMTISTYPLVTHHGTERARNGGRVYLGILLFTSIAFLLLAVVWTWIIAGTLDFKPGGILEGKASPNMMLVLL</sequence>
<feature type="transmembrane region" description="Helical" evidence="6">
    <location>
        <begin position="136"/>
        <end position="153"/>
    </location>
</feature>
<evidence type="ECO:0000256" key="3">
    <source>
        <dbReference type="ARBA" id="ARBA00022692"/>
    </source>
</evidence>
<keyword evidence="5 6" id="KW-0472">Membrane</keyword>
<evidence type="ECO:0000256" key="5">
    <source>
        <dbReference type="ARBA" id="ARBA00023136"/>
    </source>
</evidence>
<feature type="domain" description="NADH:quinone oxidoreductase/Mrp antiporter transmembrane" evidence="7">
    <location>
        <begin position="130"/>
        <end position="196"/>
    </location>
</feature>
<keyword evidence="4 6" id="KW-1133">Transmembrane helix</keyword>
<evidence type="ECO:0000256" key="6">
    <source>
        <dbReference type="SAM" id="Phobius"/>
    </source>
</evidence>
<dbReference type="PANTHER" id="PTHR42703:SF1">
    <property type="entry name" value="NA(+)_H(+) ANTIPORTER SUBUNIT D1"/>
    <property type="match status" value="1"/>
</dbReference>
<organism evidence="8">
    <name type="scientific">marine sediment metagenome</name>
    <dbReference type="NCBI Taxonomy" id="412755"/>
    <lineage>
        <taxon>unclassified sequences</taxon>
        <taxon>metagenomes</taxon>
        <taxon>ecological metagenomes</taxon>
    </lineage>
</organism>
<name>X0U916_9ZZZZ</name>
<dbReference type="EMBL" id="BARS01015919">
    <property type="protein sequence ID" value="GAF95841.1"/>
    <property type="molecule type" value="Genomic_DNA"/>
</dbReference>
<comment type="caution">
    <text evidence="8">The sequence shown here is derived from an EMBL/GenBank/DDBJ whole genome shotgun (WGS) entry which is preliminary data.</text>
</comment>
<evidence type="ECO:0000256" key="4">
    <source>
        <dbReference type="ARBA" id="ARBA00022989"/>
    </source>
</evidence>
<evidence type="ECO:0000256" key="1">
    <source>
        <dbReference type="ARBA" id="ARBA00004651"/>
    </source>
</evidence>
<protein>
    <recommendedName>
        <fullName evidence="7">NADH:quinone oxidoreductase/Mrp antiporter transmembrane domain-containing protein</fullName>
    </recommendedName>
</protein>
<evidence type="ECO:0000259" key="7">
    <source>
        <dbReference type="Pfam" id="PF00361"/>
    </source>
</evidence>
<feature type="non-terminal residue" evidence="8">
    <location>
        <position position="213"/>
    </location>
</feature>
<accession>X0U916</accession>
<feature type="transmembrane region" description="Helical" evidence="6">
    <location>
        <begin position="34"/>
        <end position="51"/>
    </location>
</feature>
<feature type="transmembrane region" description="Helical" evidence="6">
    <location>
        <begin position="6"/>
        <end position="27"/>
    </location>
</feature>
<feature type="transmembrane region" description="Helical" evidence="6">
    <location>
        <begin position="165"/>
        <end position="187"/>
    </location>
</feature>
<proteinExistence type="predicted"/>
<dbReference type="GO" id="GO:0005886">
    <property type="term" value="C:plasma membrane"/>
    <property type="evidence" value="ECO:0007669"/>
    <property type="project" value="UniProtKB-SubCell"/>
</dbReference>
<dbReference type="InterPro" id="IPR001750">
    <property type="entry name" value="ND/Mrp_TM"/>
</dbReference>
<evidence type="ECO:0000256" key="2">
    <source>
        <dbReference type="ARBA" id="ARBA00022475"/>
    </source>
</evidence>
<feature type="transmembrane region" description="Helical" evidence="6">
    <location>
        <begin position="79"/>
        <end position="101"/>
    </location>
</feature>
<dbReference type="Pfam" id="PF00361">
    <property type="entry name" value="Proton_antipo_M"/>
    <property type="match status" value="1"/>
</dbReference>
<feature type="transmembrane region" description="Helical" evidence="6">
    <location>
        <begin position="113"/>
        <end position="130"/>
    </location>
</feature>
<keyword evidence="3 6" id="KW-0812">Transmembrane</keyword>
<dbReference type="InterPro" id="IPR050586">
    <property type="entry name" value="CPA3_Na-H_Antiporter_D"/>
</dbReference>
<gene>
    <name evidence="8" type="ORF">S01H1_26275</name>
</gene>
<dbReference type="PANTHER" id="PTHR42703">
    <property type="entry name" value="NADH DEHYDROGENASE"/>
    <property type="match status" value="1"/>
</dbReference>
<dbReference type="AlphaFoldDB" id="X0U916"/>
<keyword evidence="2" id="KW-1003">Cell membrane</keyword>
<reference evidence="8" key="1">
    <citation type="journal article" date="2014" name="Front. Microbiol.">
        <title>High frequency of phylogenetically diverse reductive dehalogenase-homologous genes in deep subseafloor sedimentary metagenomes.</title>
        <authorList>
            <person name="Kawai M."/>
            <person name="Futagami T."/>
            <person name="Toyoda A."/>
            <person name="Takaki Y."/>
            <person name="Nishi S."/>
            <person name="Hori S."/>
            <person name="Arai W."/>
            <person name="Tsubouchi T."/>
            <person name="Morono Y."/>
            <person name="Uchiyama I."/>
            <person name="Ito T."/>
            <person name="Fujiyama A."/>
            <person name="Inagaki F."/>
            <person name="Takami H."/>
        </authorList>
    </citation>
    <scope>NUCLEOTIDE SEQUENCE</scope>
    <source>
        <strain evidence="8">Expedition CK06-06</strain>
    </source>
</reference>
<evidence type="ECO:0000313" key="8">
    <source>
        <dbReference type="EMBL" id="GAF95841.1"/>
    </source>
</evidence>
<comment type="subcellular location">
    <subcellularLocation>
        <location evidence="1">Cell membrane</location>
        <topology evidence="1">Multi-pass membrane protein</topology>
    </subcellularLocation>
</comment>